<dbReference type="AlphaFoldDB" id="A0A5B0P4W5"/>
<dbReference type="EMBL" id="VDEP01000511">
    <property type="protein sequence ID" value="KAA1065300.1"/>
    <property type="molecule type" value="Genomic_DNA"/>
</dbReference>
<feature type="chain" id="PRO_5036366341" description="Secreted protein" evidence="1">
    <location>
        <begin position="28"/>
        <end position="199"/>
    </location>
</feature>
<protein>
    <recommendedName>
        <fullName evidence="6">Secreted protein</fullName>
    </recommendedName>
</protein>
<accession>A0A5B0P4W5</accession>
<comment type="caution">
    <text evidence="3">The sequence shown here is derived from an EMBL/GenBank/DDBJ whole genome shotgun (WGS) entry which is preliminary data.</text>
</comment>
<evidence type="ECO:0000313" key="2">
    <source>
        <dbReference type="EMBL" id="KAA1065300.1"/>
    </source>
</evidence>
<gene>
    <name evidence="3" type="ORF">PGT21_034361</name>
    <name evidence="2" type="ORF">PGTUg99_020843</name>
</gene>
<dbReference type="Proteomes" id="UP000324748">
    <property type="component" value="Unassembled WGS sequence"/>
</dbReference>
<dbReference type="Proteomes" id="UP000325313">
    <property type="component" value="Unassembled WGS sequence"/>
</dbReference>
<dbReference type="OrthoDB" id="3361140at2759"/>
<keyword evidence="1" id="KW-0732">Signal</keyword>
<evidence type="ECO:0008006" key="6">
    <source>
        <dbReference type="Google" id="ProtNLM"/>
    </source>
</evidence>
<proteinExistence type="predicted"/>
<reference evidence="4 5" key="1">
    <citation type="submission" date="2019-05" db="EMBL/GenBank/DDBJ databases">
        <title>Emergence of the Ug99 lineage of the wheat stem rust pathogen through somatic hybridization.</title>
        <authorList>
            <person name="Li F."/>
            <person name="Upadhyaya N.M."/>
            <person name="Sperschneider J."/>
            <person name="Matny O."/>
            <person name="Nguyen-Phuc H."/>
            <person name="Mago R."/>
            <person name="Raley C."/>
            <person name="Miller M.E."/>
            <person name="Silverstein K.A.T."/>
            <person name="Henningsen E."/>
            <person name="Hirsch C.D."/>
            <person name="Visser B."/>
            <person name="Pretorius Z.A."/>
            <person name="Steffenson B.J."/>
            <person name="Schwessinger B."/>
            <person name="Dodds P.N."/>
            <person name="Figueroa M."/>
        </authorList>
    </citation>
    <scope>NUCLEOTIDE SEQUENCE [LARGE SCALE GENOMIC DNA]</scope>
    <source>
        <strain evidence="3">21-0</strain>
        <strain evidence="2 5">Ug99</strain>
    </source>
</reference>
<evidence type="ECO:0000313" key="4">
    <source>
        <dbReference type="Proteomes" id="UP000324748"/>
    </source>
</evidence>
<organism evidence="3 4">
    <name type="scientific">Puccinia graminis f. sp. tritici</name>
    <dbReference type="NCBI Taxonomy" id="56615"/>
    <lineage>
        <taxon>Eukaryota</taxon>
        <taxon>Fungi</taxon>
        <taxon>Dikarya</taxon>
        <taxon>Basidiomycota</taxon>
        <taxon>Pucciniomycotina</taxon>
        <taxon>Pucciniomycetes</taxon>
        <taxon>Pucciniales</taxon>
        <taxon>Pucciniaceae</taxon>
        <taxon>Puccinia</taxon>
    </lineage>
</organism>
<name>A0A5B0P4W5_PUCGR</name>
<evidence type="ECO:0000313" key="3">
    <source>
        <dbReference type="EMBL" id="KAA1094999.1"/>
    </source>
</evidence>
<feature type="signal peptide" evidence="1">
    <location>
        <begin position="1"/>
        <end position="27"/>
    </location>
</feature>
<evidence type="ECO:0000313" key="5">
    <source>
        <dbReference type="Proteomes" id="UP000325313"/>
    </source>
</evidence>
<keyword evidence="4" id="KW-1185">Reference proteome</keyword>
<dbReference type="EMBL" id="VSWC01000079">
    <property type="protein sequence ID" value="KAA1094999.1"/>
    <property type="molecule type" value="Genomic_DNA"/>
</dbReference>
<sequence length="199" mass="21206">MFLKTPSIVLLATGIVTLNLLSTGSMGESVCANWWKSLPAGQKPPVNVALAPQRNKKESGAKLPGRINGNLAGRNTTFLSPGAGACGITYTDEDKGACLWGGLNSVEPIPQGQQSGWLTGTNTKNCGKKFFINRGKHRATGKFLDSCSFDEDKQKLTLDQGCSTIYVTRATFIKLGGDPGGIGRIQIDNWDFDASTPPE</sequence>
<evidence type="ECO:0000256" key="1">
    <source>
        <dbReference type="SAM" id="SignalP"/>
    </source>
</evidence>